<dbReference type="WBParaSite" id="Pan_g23396.t1">
    <property type="protein sequence ID" value="Pan_g23396.t1"/>
    <property type="gene ID" value="Pan_g23396"/>
</dbReference>
<keyword evidence="1" id="KW-0812">Transmembrane</keyword>
<sequence length="292" mass="32959">MKFLSWAKMTEAAESRDRTDTNCMTTEQYTMLPDDSAVSLIPDYKWHFLNNTGETLRGNITTATPVLRTCSVFEVFEAYYYKGQPRTELLLLFQHVKGEHLFNLTLANNKFYVNRKFYVRVRWFLTGGRTSVLLQKNKRLSRVWALHDGRQISIGNGNLTTPIIPWVYHSVPNPVPSRSNGRTSYYCSEVKIKVADGYVEYRVAWSATGFPSEPYDDTFFTPTTTTSATTQSQDHTELEITPSETVSNKASLMMGVILAIGGILVMVAAGVLFFAGFRLGQWSAKKVALKQG</sequence>
<dbReference type="AlphaFoldDB" id="A0A7E4VP11"/>
<reference evidence="2" key="1">
    <citation type="journal article" date="2013" name="Genetics">
        <title>The draft genome and transcriptome of Panagrellus redivivus are shaped by the harsh demands of a free-living lifestyle.</title>
        <authorList>
            <person name="Srinivasan J."/>
            <person name="Dillman A.R."/>
            <person name="Macchietto M.G."/>
            <person name="Heikkinen L."/>
            <person name="Lakso M."/>
            <person name="Fracchia K.M."/>
            <person name="Antoshechkin I."/>
            <person name="Mortazavi A."/>
            <person name="Wong G."/>
            <person name="Sternberg P.W."/>
        </authorList>
    </citation>
    <scope>NUCLEOTIDE SEQUENCE [LARGE SCALE GENOMIC DNA]</scope>
    <source>
        <strain evidence="2">MT8872</strain>
    </source>
</reference>
<reference evidence="3" key="2">
    <citation type="submission" date="2020-10" db="UniProtKB">
        <authorList>
            <consortium name="WormBaseParasite"/>
        </authorList>
    </citation>
    <scope>IDENTIFICATION</scope>
</reference>
<accession>A0A7E4VP11</accession>
<evidence type="ECO:0000313" key="2">
    <source>
        <dbReference type="Proteomes" id="UP000492821"/>
    </source>
</evidence>
<protein>
    <submittedName>
        <fullName evidence="3">CUB domain-containing protein</fullName>
    </submittedName>
</protein>
<name>A0A7E4VP11_PANRE</name>
<keyword evidence="1" id="KW-0472">Membrane</keyword>
<dbReference type="Proteomes" id="UP000492821">
    <property type="component" value="Unassembled WGS sequence"/>
</dbReference>
<organism evidence="2 3">
    <name type="scientific">Panagrellus redivivus</name>
    <name type="common">Microworm</name>
    <dbReference type="NCBI Taxonomy" id="6233"/>
    <lineage>
        <taxon>Eukaryota</taxon>
        <taxon>Metazoa</taxon>
        <taxon>Ecdysozoa</taxon>
        <taxon>Nematoda</taxon>
        <taxon>Chromadorea</taxon>
        <taxon>Rhabditida</taxon>
        <taxon>Tylenchina</taxon>
        <taxon>Panagrolaimomorpha</taxon>
        <taxon>Panagrolaimoidea</taxon>
        <taxon>Panagrolaimidae</taxon>
        <taxon>Panagrellus</taxon>
    </lineage>
</organism>
<evidence type="ECO:0000313" key="3">
    <source>
        <dbReference type="WBParaSite" id="Pan_g23396.t1"/>
    </source>
</evidence>
<keyword evidence="2" id="KW-1185">Reference proteome</keyword>
<proteinExistence type="predicted"/>
<feature type="transmembrane region" description="Helical" evidence="1">
    <location>
        <begin position="252"/>
        <end position="277"/>
    </location>
</feature>
<keyword evidence="1" id="KW-1133">Transmembrane helix</keyword>
<evidence type="ECO:0000256" key="1">
    <source>
        <dbReference type="SAM" id="Phobius"/>
    </source>
</evidence>